<evidence type="ECO:0000313" key="3">
    <source>
        <dbReference type="Proteomes" id="UP000663832"/>
    </source>
</evidence>
<comment type="caution">
    <text evidence="2">The sequence shown here is derived from an EMBL/GenBank/DDBJ whole genome shotgun (WGS) entry which is preliminary data.</text>
</comment>
<evidence type="ECO:0000313" key="1">
    <source>
        <dbReference type="EMBL" id="CAF1212181.1"/>
    </source>
</evidence>
<name>A0A814XRL3_9BILA</name>
<reference evidence="2" key="1">
    <citation type="submission" date="2021-02" db="EMBL/GenBank/DDBJ databases">
        <authorList>
            <person name="Nowell W R."/>
        </authorList>
    </citation>
    <scope>NUCLEOTIDE SEQUENCE</scope>
</reference>
<dbReference type="EMBL" id="CAJNOM010000201">
    <property type="protein sequence ID" value="CAF1219448.1"/>
    <property type="molecule type" value="Genomic_DNA"/>
</dbReference>
<proteinExistence type="predicted"/>
<accession>A0A814XRL3</accession>
<evidence type="ECO:0000313" key="2">
    <source>
        <dbReference type="EMBL" id="CAF1219448.1"/>
    </source>
</evidence>
<dbReference type="AlphaFoldDB" id="A0A814XRL3"/>
<dbReference type="EMBL" id="CAJNOI010000255">
    <property type="protein sequence ID" value="CAF1212181.1"/>
    <property type="molecule type" value="Genomic_DNA"/>
</dbReference>
<protein>
    <submittedName>
        <fullName evidence="2">Uncharacterized protein</fullName>
    </submittedName>
</protein>
<sequence length="114" mass="12814">MVPAVSVLDCLTWDCAPSIIWSKRILEQVLKLSRTGIFTIYAANVNLFIRLLNEYIPILVTNGEDTVKIYVPQPIQRIQNTEKVAFVKNVDIEIPQSGIIKALKNIGLHAIDLL</sequence>
<dbReference type="Proteomes" id="UP000663877">
    <property type="component" value="Unassembled WGS sequence"/>
</dbReference>
<dbReference type="OrthoDB" id="10057817at2759"/>
<dbReference type="Proteomes" id="UP000663832">
    <property type="component" value="Unassembled WGS sequence"/>
</dbReference>
<keyword evidence="3" id="KW-1185">Reference proteome</keyword>
<organism evidence="2 3">
    <name type="scientific">Adineta steineri</name>
    <dbReference type="NCBI Taxonomy" id="433720"/>
    <lineage>
        <taxon>Eukaryota</taxon>
        <taxon>Metazoa</taxon>
        <taxon>Spiralia</taxon>
        <taxon>Gnathifera</taxon>
        <taxon>Rotifera</taxon>
        <taxon>Eurotatoria</taxon>
        <taxon>Bdelloidea</taxon>
        <taxon>Adinetida</taxon>
        <taxon>Adinetidae</taxon>
        <taxon>Adineta</taxon>
    </lineage>
</organism>
<gene>
    <name evidence="1" type="ORF">BJG266_LOCUS27501</name>
    <name evidence="2" type="ORF">QVE165_LOCUS26814</name>
</gene>